<protein>
    <submittedName>
        <fullName evidence="1">Uncharacterized protein</fullName>
    </submittedName>
</protein>
<dbReference type="AlphaFoldDB" id="A0A1I3CM73"/>
<dbReference type="STRING" id="1005945.SAMN05216561_102126"/>
<name>A0A1I3CM73_9ACTN</name>
<evidence type="ECO:0000313" key="2">
    <source>
        <dbReference type="Proteomes" id="UP000198649"/>
    </source>
</evidence>
<keyword evidence="2" id="KW-1185">Reference proteome</keyword>
<reference evidence="1 2" key="1">
    <citation type="submission" date="2016-10" db="EMBL/GenBank/DDBJ databases">
        <authorList>
            <person name="de Groot N.N."/>
        </authorList>
    </citation>
    <scope>NUCLEOTIDE SEQUENCE [LARGE SCALE GENOMIC DNA]</scope>
    <source>
        <strain evidence="1 2">CGMCC 1.11156</strain>
    </source>
</reference>
<evidence type="ECO:0000313" key="1">
    <source>
        <dbReference type="EMBL" id="SFH75528.1"/>
    </source>
</evidence>
<dbReference type="EMBL" id="FOQG01000002">
    <property type="protein sequence ID" value="SFH75528.1"/>
    <property type="molecule type" value="Genomic_DNA"/>
</dbReference>
<gene>
    <name evidence="1" type="ORF">SAMN05216561_102126</name>
</gene>
<proteinExistence type="predicted"/>
<sequence length="81" mass="9247">MLAHLAPPVLVEAVQRWAVESQQRARRNAMLAATECVQRRVEREDVEDFFSARYPSRFPARGVAQRPADVVSPDTLRRSQV</sequence>
<organism evidence="1 2">
    <name type="scientific">Nocardioides psychrotolerans</name>
    <dbReference type="NCBI Taxonomy" id="1005945"/>
    <lineage>
        <taxon>Bacteria</taxon>
        <taxon>Bacillati</taxon>
        <taxon>Actinomycetota</taxon>
        <taxon>Actinomycetes</taxon>
        <taxon>Propionibacteriales</taxon>
        <taxon>Nocardioidaceae</taxon>
        <taxon>Nocardioides</taxon>
    </lineage>
</organism>
<dbReference type="Proteomes" id="UP000198649">
    <property type="component" value="Unassembled WGS sequence"/>
</dbReference>
<accession>A0A1I3CM73</accession>